<keyword evidence="2 6" id="KW-0808">Transferase</keyword>
<feature type="binding site" evidence="6">
    <location>
        <position position="115"/>
    </location>
    <ligand>
        <name>Mg(2+)</name>
        <dbReference type="ChEBI" id="CHEBI:18420"/>
        <note>catalytic</note>
    </ligand>
</feature>
<comment type="catalytic activity">
    <reaction evidence="6">
        <text>beta-D-fructose 6-phosphate + diphosphate = beta-D-fructose 1,6-bisphosphate + phosphate + H(+)</text>
        <dbReference type="Rhea" id="RHEA:13613"/>
        <dbReference type="ChEBI" id="CHEBI:15378"/>
        <dbReference type="ChEBI" id="CHEBI:32966"/>
        <dbReference type="ChEBI" id="CHEBI:33019"/>
        <dbReference type="ChEBI" id="CHEBI:43474"/>
        <dbReference type="ChEBI" id="CHEBI:57634"/>
        <dbReference type="EC" id="2.7.1.90"/>
    </reaction>
</comment>
<keyword evidence="4 6" id="KW-0418">Kinase</keyword>
<keyword evidence="9" id="KW-1185">Reference proteome</keyword>
<dbReference type="InterPro" id="IPR000023">
    <property type="entry name" value="Phosphofructokinase_dom"/>
</dbReference>
<keyword evidence="3 6" id="KW-0479">Metal-binding</keyword>
<comment type="subunit">
    <text evidence="6">Homodimer.</text>
</comment>
<dbReference type="PANTHER" id="PTHR45770">
    <property type="entry name" value="ATP-DEPENDENT 6-PHOSPHOFRUCTOKINASE 1"/>
    <property type="match status" value="1"/>
</dbReference>
<dbReference type="EC" id="2.7.1.90" evidence="6"/>
<comment type="cofactor">
    <cofactor evidence="1 6">
        <name>Mg(2+)</name>
        <dbReference type="ChEBI" id="CHEBI:18420"/>
    </cofactor>
</comment>
<dbReference type="UniPathway" id="UPA00109">
    <property type="reaction ID" value="UER00182"/>
</dbReference>
<feature type="binding site" evidence="6">
    <location>
        <position position="246"/>
    </location>
    <ligand>
        <name>substrate</name>
    </ligand>
</feature>
<evidence type="ECO:0000313" key="8">
    <source>
        <dbReference type="EMBL" id="SJZ92589.1"/>
    </source>
</evidence>
<dbReference type="Gene3D" id="3.40.50.450">
    <property type="match status" value="1"/>
</dbReference>
<dbReference type="Proteomes" id="UP000189857">
    <property type="component" value="Unassembled WGS sequence"/>
</dbReference>
<dbReference type="HAMAP" id="MF_01978">
    <property type="entry name" value="Phosphofructokinase_II_B2"/>
    <property type="match status" value="1"/>
</dbReference>
<dbReference type="RefSeq" id="WP_078787846.1">
    <property type="nucleotide sequence ID" value="NZ_FUXA01000013.1"/>
</dbReference>
<comment type="activity regulation">
    <text evidence="6">Non-allosteric.</text>
</comment>
<evidence type="ECO:0000256" key="4">
    <source>
        <dbReference type="ARBA" id="ARBA00022777"/>
    </source>
</evidence>
<feature type="domain" description="Phosphofructokinase" evidence="7">
    <location>
        <begin position="5"/>
        <end position="323"/>
    </location>
</feature>
<dbReference type="EMBL" id="FUXA01000013">
    <property type="protein sequence ID" value="SJZ92589.1"/>
    <property type="molecule type" value="Genomic_DNA"/>
</dbReference>
<dbReference type="InterPro" id="IPR022953">
    <property type="entry name" value="ATP_PFK"/>
</dbReference>
<evidence type="ECO:0000313" key="9">
    <source>
        <dbReference type="Proteomes" id="UP000189857"/>
    </source>
</evidence>
<name>A0A1T4PM93_9FIRM</name>
<proteinExistence type="inferred from homology"/>
<evidence type="ECO:0000256" key="3">
    <source>
        <dbReference type="ARBA" id="ARBA00022723"/>
    </source>
</evidence>
<dbReference type="SUPFAM" id="SSF53784">
    <property type="entry name" value="Phosphofructokinase"/>
    <property type="match status" value="1"/>
</dbReference>
<dbReference type="PRINTS" id="PR00476">
    <property type="entry name" value="PHFRCTKINASE"/>
</dbReference>
<dbReference type="InterPro" id="IPR011404">
    <property type="entry name" value="PPi-PFK"/>
</dbReference>
<feature type="active site" description="Proton acceptor" evidence="6">
    <location>
        <position position="145"/>
    </location>
</feature>
<comment type="similarity">
    <text evidence="6">Belongs to the phosphofructokinase type A (PFKA) family. PPi-dependent PFK group II subfamily. Clade 'B2' sub-subfamily.</text>
</comment>
<accession>A0A1T4PM93</accession>
<dbReference type="NCBIfam" id="NF010675">
    <property type="entry name" value="PRK14072.1"/>
    <property type="match status" value="1"/>
</dbReference>
<dbReference type="Pfam" id="PF00365">
    <property type="entry name" value="PFK"/>
    <property type="match status" value="1"/>
</dbReference>
<comment type="function">
    <text evidence="6">Catalyzes the phosphorylation of D-fructose 6-phosphate, the first committing step of glycolysis. Uses inorganic phosphate (PPi) as phosphoryl donor instead of ATP like common ATP-dependent phosphofructokinases (ATP-PFKs), which renders the reaction reversible, and can thus function both in glycolysis and gluconeogenesis. Consistently, PPi-PFK can replace the enzymes of both the forward (ATP-PFK) and reverse (fructose-bisphosphatase (FBPase)) reactions.</text>
</comment>
<dbReference type="InterPro" id="IPR050929">
    <property type="entry name" value="PFKA"/>
</dbReference>
<organism evidence="8 9">
    <name type="scientific">Eubacterium ruminantium</name>
    <dbReference type="NCBI Taxonomy" id="42322"/>
    <lineage>
        <taxon>Bacteria</taxon>
        <taxon>Bacillati</taxon>
        <taxon>Bacillota</taxon>
        <taxon>Clostridia</taxon>
        <taxon>Eubacteriales</taxon>
        <taxon>Eubacteriaceae</taxon>
        <taxon>Eubacterium</taxon>
    </lineage>
</organism>
<evidence type="ECO:0000256" key="1">
    <source>
        <dbReference type="ARBA" id="ARBA00001946"/>
    </source>
</evidence>
<feature type="binding site" evidence="6">
    <location>
        <begin position="143"/>
        <end position="145"/>
    </location>
    <ligand>
        <name>substrate</name>
    </ligand>
</feature>
<sequence length="413" mass="45189">MNTNCIVAQSGGPTSAINASLAGVIKAINDSDMYDTVYGSLHGVTGVLNDDFINLTDICKSSDDFLICLSCSPAMFLGSCRYKLPDHEKDNSDYKRIFNTFEKLNIGAFFYIGGNDSMDTAAKLTAYAKIIGSDVRIVGIPKTIDNDLICTDHTPGFGSAAKYIATSILEMAHDTFIYELQSVTIAEIMGRDAGWLTAASALARNKYNDTPQLIYLPEVAFSFENFLRDVREKLRNSNNILIAVSEGIRDKSGEYISCSKSSRDIFGHSQLSGVGKTLEQLIKNEIGIKCRSVELNILQRCASHISSKTDINEAFNLGYSAVKHSEAGNTGFMASICRDSTTPYVAHVEYVDVAEVANKVKSVPRNWISPAGNDVSDELVEYIRPLIQGETETSFENGLPRYTNISHLISHSA</sequence>
<dbReference type="GO" id="GO:0005737">
    <property type="term" value="C:cytoplasm"/>
    <property type="evidence" value="ECO:0007669"/>
    <property type="project" value="UniProtKB-SubCell"/>
</dbReference>
<comment type="caution">
    <text evidence="6">Lacks conserved residue(s) required for the propagation of feature annotation.</text>
</comment>
<dbReference type="PIRSF" id="PIRSF036483">
    <property type="entry name" value="PFK_XF0274"/>
    <property type="match status" value="1"/>
</dbReference>
<keyword evidence="6" id="KW-0963">Cytoplasm</keyword>
<feature type="binding site" evidence="6">
    <location>
        <begin position="189"/>
        <end position="191"/>
    </location>
    <ligand>
        <name>substrate</name>
    </ligand>
</feature>
<reference evidence="8 9" key="1">
    <citation type="submission" date="2017-02" db="EMBL/GenBank/DDBJ databases">
        <authorList>
            <person name="Peterson S.W."/>
        </authorList>
    </citation>
    <scope>NUCLEOTIDE SEQUENCE [LARGE SCALE GENOMIC DNA]</scope>
    <source>
        <strain evidence="8 9">ATCC 17233</strain>
    </source>
</reference>
<evidence type="ECO:0000259" key="7">
    <source>
        <dbReference type="Pfam" id="PF00365"/>
    </source>
</evidence>
<dbReference type="GO" id="GO:0047334">
    <property type="term" value="F:diphosphate-fructose-6-phosphate 1-phosphotransferase activity"/>
    <property type="evidence" value="ECO:0007669"/>
    <property type="project" value="UniProtKB-EC"/>
</dbReference>
<evidence type="ECO:0000256" key="2">
    <source>
        <dbReference type="ARBA" id="ARBA00022679"/>
    </source>
</evidence>
<comment type="pathway">
    <text evidence="6">Carbohydrate degradation; glycolysis; D-glyceraldehyde 3-phosphate and glycerone phosphate from D-glucose: step 3/4.</text>
</comment>
<keyword evidence="6" id="KW-0324">Glycolysis</keyword>
<dbReference type="GO" id="GO:0046872">
    <property type="term" value="F:metal ion binding"/>
    <property type="evidence" value="ECO:0007669"/>
    <property type="project" value="UniProtKB-KW"/>
</dbReference>
<feature type="site" description="Important for catalytic activity and substrate specificity; stabilizes the transition state when the phosphoryl donor is PPi; prevents ATP from binding by mimicking the alpha-phosphate group of ATP" evidence="6">
    <location>
        <position position="116"/>
    </location>
</feature>
<evidence type="ECO:0000256" key="6">
    <source>
        <dbReference type="HAMAP-Rule" id="MF_01978"/>
    </source>
</evidence>
<gene>
    <name evidence="6" type="primary">pfp</name>
    <name evidence="8" type="ORF">SAMN02745110_02038</name>
</gene>
<feature type="binding site" evidence="6">
    <location>
        <position position="12"/>
    </location>
    <ligand>
        <name>diphosphate</name>
        <dbReference type="ChEBI" id="CHEBI:33019"/>
    </ligand>
</feature>
<keyword evidence="5 6" id="KW-0460">Magnesium</keyword>
<comment type="subcellular location">
    <subcellularLocation>
        <location evidence="6">Cytoplasm</location>
    </subcellularLocation>
</comment>
<dbReference type="Gene3D" id="3.40.50.460">
    <property type="entry name" value="Phosphofructokinase domain"/>
    <property type="match status" value="1"/>
</dbReference>
<dbReference type="GO" id="GO:0006002">
    <property type="term" value="P:fructose 6-phosphate metabolic process"/>
    <property type="evidence" value="ECO:0007669"/>
    <property type="project" value="InterPro"/>
</dbReference>
<dbReference type="AlphaFoldDB" id="A0A1T4PM93"/>
<dbReference type="GO" id="GO:0003872">
    <property type="term" value="F:6-phosphofructokinase activity"/>
    <property type="evidence" value="ECO:0007669"/>
    <property type="project" value="UniProtKB-UniRule"/>
</dbReference>
<dbReference type="InterPro" id="IPR035966">
    <property type="entry name" value="PKF_sf"/>
</dbReference>
<evidence type="ECO:0000256" key="5">
    <source>
        <dbReference type="ARBA" id="ARBA00022842"/>
    </source>
</evidence>
<protein>
    <recommendedName>
        <fullName evidence="6">Pyrophosphate--fructose 6-phosphate 1-phosphotransferase</fullName>
        <ecNumber evidence="6">2.7.1.90</ecNumber>
    </recommendedName>
    <alternativeName>
        <fullName evidence="6">6-phosphofructokinase, pyrophosphate dependent</fullName>
    </alternativeName>
    <alternativeName>
        <fullName evidence="6">PPi-dependent phosphofructokinase</fullName>
        <shortName evidence="6">PPi-PFK</shortName>
    </alternativeName>
    <alternativeName>
        <fullName evidence="6">Pyrophosphate-dependent 6-phosphofructose-1-kinase</fullName>
    </alternativeName>
</protein>
<feature type="site" description="Important for catalytic activity; stabilizes the transition state when the phosphoryl donor is PPi" evidence="6">
    <location>
        <position position="142"/>
    </location>
</feature>